<name>A0A939FQQ6_9ACTN</name>
<evidence type="ECO:0000313" key="2">
    <source>
        <dbReference type="Proteomes" id="UP000664781"/>
    </source>
</evidence>
<dbReference type="EMBL" id="JAFMOF010000003">
    <property type="protein sequence ID" value="MBO0655554.1"/>
    <property type="molecule type" value="Genomic_DNA"/>
</dbReference>
<gene>
    <name evidence="1" type="ORF">J1792_23070</name>
</gene>
<proteinExistence type="predicted"/>
<evidence type="ECO:0000313" key="1">
    <source>
        <dbReference type="EMBL" id="MBO0655554.1"/>
    </source>
</evidence>
<dbReference type="Proteomes" id="UP000664781">
    <property type="component" value="Unassembled WGS sequence"/>
</dbReference>
<keyword evidence="2" id="KW-1185">Reference proteome</keyword>
<dbReference type="Gene3D" id="2.160.20.80">
    <property type="entry name" value="E3 ubiquitin-protein ligase SopA"/>
    <property type="match status" value="1"/>
</dbReference>
<dbReference type="SUPFAM" id="SSF141571">
    <property type="entry name" value="Pentapeptide repeat-like"/>
    <property type="match status" value="1"/>
</dbReference>
<sequence length="89" mass="9758">MIFSKCTLRETTIRASDLSSVAFEACDLRLAEFEGGKYRDCDLRGNDLTTLRGVAALKKALIDRAQVAQLAEALAAELEVTYGEDLDDD</sequence>
<comment type="caution">
    <text evidence="1">The sequence shown here is derived from an EMBL/GenBank/DDBJ whole genome shotgun (WGS) entry which is preliminary data.</text>
</comment>
<accession>A0A939FQQ6</accession>
<organism evidence="1 2">
    <name type="scientific">Streptomyces triculaminicus</name>
    <dbReference type="NCBI Taxonomy" id="2816232"/>
    <lineage>
        <taxon>Bacteria</taxon>
        <taxon>Bacillati</taxon>
        <taxon>Actinomycetota</taxon>
        <taxon>Actinomycetes</taxon>
        <taxon>Kitasatosporales</taxon>
        <taxon>Streptomycetaceae</taxon>
        <taxon>Streptomyces</taxon>
    </lineage>
</organism>
<protein>
    <submittedName>
        <fullName evidence="1">Pentapeptide repeat-containing protein</fullName>
    </submittedName>
</protein>
<dbReference type="AlphaFoldDB" id="A0A939FQQ6"/>
<dbReference type="RefSeq" id="WP_086573895.1">
    <property type="nucleotide sequence ID" value="NZ_JAFMOF010000003.1"/>
</dbReference>
<reference evidence="1" key="1">
    <citation type="submission" date="2021-03" db="EMBL/GenBank/DDBJ databases">
        <title>Streptomyces strains.</title>
        <authorList>
            <person name="Lund M.B."/>
            <person name="Toerring T."/>
        </authorList>
    </citation>
    <scope>NUCLEOTIDE SEQUENCE</scope>
    <source>
        <strain evidence="1">JCM 4242</strain>
    </source>
</reference>